<keyword evidence="1" id="KW-0812">Transmembrane</keyword>
<proteinExistence type="predicted"/>
<reference evidence="2 3" key="1">
    <citation type="submission" date="2017-03" db="EMBL/GenBank/DDBJ databases">
        <authorList>
            <person name="Afonso C.L."/>
            <person name="Miller P.J."/>
            <person name="Scott M.A."/>
            <person name="Spackman E."/>
            <person name="Goraichik I."/>
            <person name="Dimitrov K.M."/>
            <person name="Suarez D.L."/>
            <person name="Swayne D.E."/>
        </authorList>
    </citation>
    <scope>NUCLEOTIDE SEQUENCE [LARGE SCALE GENOMIC DNA]</scope>
    <source>
        <strain evidence="2 3">CECT 7023</strain>
    </source>
</reference>
<organism evidence="2 3">
    <name type="scientific">Roseisalinus antarcticus</name>
    <dbReference type="NCBI Taxonomy" id="254357"/>
    <lineage>
        <taxon>Bacteria</taxon>
        <taxon>Pseudomonadati</taxon>
        <taxon>Pseudomonadota</taxon>
        <taxon>Alphaproteobacteria</taxon>
        <taxon>Rhodobacterales</taxon>
        <taxon>Roseobacteraceae</taxon>
        <taxon>Roseisalinus</taxon>
    </lineage>
</organism>
<feature type="transmembrane region" description="Helical" evidence="1">
    <location>
        <begin position="189"/>
        <end position="211"/>
    </location>
</feature>
<dbReference type="InterPro" id="IPR007498">
    <property type="entry name" value="PqiA-like"/>
</dbReference>
<feature type="transmembrane region" description="Helical" evidence="1">
    <location>
        <begin position="106"/>
        <end position="138"/>
    </location>
</feature>
<gene>
    <name evidence="2" type="primary">pqiA_1</name>
    <name evidence="2" type="ORF">ROA7023_03296</name>
</gene>
<name>A0A1Y5TNI6_9RHOB</name>
<dbReference type="Proteomes" id="UP000193900">
    <property type="component" value="Unassembled WGS sequence"/>
</dbReference>
<dbReference type="AlphaFoldDB" id="A0A1Y5TNI6"/>
<keyword evidence="1" id="KW-0472">Membrane</keyword>
<evidence type="ECO:0000313" key="3">
    <source>
        <dbReference type="Proteomes" id="UP000193900"/>
    </source>
</evidence>
<sequence>MAHDTAAAHDGALLGVATEELMACPTCDSLYRARMPDHGGRAVCDVCHTVLISPRDKAGLNIIALTLAVTMLVTAAVFFPFLEIHVSGLGNKASILDVATSFRSGLMIVLSVATIAMIVLIPLLRTLLLLYVLVPVVMNLPPAAHARRAFRLSQQMKPWAMSEIFAIGCAVALVKVADLAQIGFGPAFWMFSLLVVIVVINDSYLCSWSVWKSLERDED</sequence>
<accession>A0A1Y5TNI6</accession>
<dbReference type="RefSeq" id="WP_234992270.1">
    <property type="nucleotide sequence ID" value="NZ_FWFZ01000020.1"/>
</dbReference>
<feature type="transmembrane region" description="Helical" evidence="1">
    <location>
        <begin position="62"/>
        <end position="82"/>
    </location>
</feature>
<dbReference type="Pfam" id="PF04403">
    <property type="entry name" value="PqiA"/>
    <property type="match status" value="1"/>
</dbReference>
<keyword evidence="3" id="KW-1185">Reference proteome</keyword>
<evidence type="ECO:0000256" key="1">
    <source>
        <dbReference type="SAM" id="Phobius"/>
    </source>
</evidence>
<dbReference type="EMBL" id="FWFZ01000020">
    <property type="protein sequence ID" value="SLN68145.1"/>
    <property type="molecule type" value="Genomic_DNA"/>
</dbReference>
<evidence type="ECO:0000313" key="2">
    <source>
        <dbReference type="EMBL" id="SLN68145.1"/>
    </source>
</evidence>
<feature type="transmembrane region" description="Helical" evidence="1">
    <location>
        <begin position="159"/>
        <end position="177"/>
    </location>
</feature>
<keyword evidence="1" id="KW-1133">Transmembrane helix</keyword>
<protein>
    <submittedName>
        <fullName evidence="2">Paraquat-inducible protein A</fullName>
    </submittedName>
</protein>